<dbReference type="AlphaFoldDB" id="A0A426FLM6"/>
<evidence type="ECO:0000256" key="2">
    <source>
        <dbReference type="ARBA" id="ARBA00002923"/>
    </source>
</evidence>
<evidence type="ECO:0000256" key="11">
    <source>
        <dbReference type="ARBA" id="ARBA00024535"/>
    </source>
</evidence>
<accession>A0A426FLM6</accession>
<comment type="catalytic activity">
    <reaction evidence="11 12">
        <text>a UDP-3-O-[(3R)-3-hydroxyacyl]-N-acetyl-alpha-D-glucosamine + H2O = a UDP-3-O-[(3R)-3-hydroxyacyl]-alpha-D-glucosamine + acetate</text>
        <dbReference type="Rhea" id="RHEA:67816"/>
        <dbReference type="ChEBI" id="CHEBI:15377"/>
        <dbReference type="ChEBI" id="CHEBI:30089"/>
        <dbReference type="ChEBI" id="CHEBI:137740"/>
        <dbReference type="ChEBI" id="CHEBI:173225"/>
        <dbReference type="EC" id="3.5.1.108"/>
    </reaction>
</comment>
<evidence type="ECO:0000256" key="10">
    <source>
        <dbReference type="ARBA" id="ARBA00023098"/>
    </source>
</evidence>
<evidence type="ECO:0000256" key="7">
    <source>
        <dbReference type="ARBA" id="ARBA00022723"/>
    </source>
</evidence>
<dbReference type="PANTHER" id="PTHR33694:SF1">
    <property type="entry name" value="UDP-3-O-ACYL-N-ACETYLGLUCOSAMINE DEACETYLASE 1, MITOCHONDRIAL-RELATED"/>
    <property type="match status" value="1"/>
</dbReference>
<dbReference type="InterPro" id="IPR011334">
    <property type="entry name" value="UDP-acyl_GlcNac_deAcase_C"/>
</dbReference>
<dbReference type="PANTHER" id="PTHR33694">
    <property type="entry name" value="UDP-3-O-ACYL-N-ACETYLGLUCOSAMINE DEACETYLASE 1, MITOCHONDRIAL-RELATED"/>
    <property type="match status" value="1"/>
</dbReference>
<evidence type="ECO:0000256" key="9">
    <source>
        <dbReference type="ARBA" id="ARBA00022833"/>
    </source>
</evidence>
<evidence type="ECO:0000313" key="14">
    <source>
        <dbReference type="Proteomes" id="UP000270261"/>
    </source>
</evidence>
<keyword evidence="9 12" id="KW-0862">Zinc</keyword>
<protein>
    <recommendedName>
        <fullName evidence="4 12">UDP-3-O-acyl-N-acetylglucosamine deacetylase</fullName>
        <shortName evidence="12">UDP-3-O-acyl-GlcNAc deacetylase</shortName>
        <ecNumber evidence="4 12">3.5.1.108</ecNumber>
    </recommendedName>
    <alternativeName>
        <fullName evidence="12">UDP-3-O-[R-3-hydroxymyristoyl]-N-acetylglucosamine deacetylase</fullName>
    </alternativeName>
</protein>
<proteinExistence type="inferred from homology"/>
<sequence>MLRQKTLRGPVQAIGIGLHSGQRVSLNIKPGPADSGIVFRRVDLDPPVDLPALAHRITDTRLNTTLSADTEGPGLEVAVHTIEHLMSALAGLGIDNAQIDITASEVPILDGSAGSFVYLLQSAGLEEQAAPKRFIRIKRPVQINDGDKWVRLDPYEGFKLSFEIAFGQAAIDATGQRIEIDFANTSYIQEIARARTFVMASEVELLRKHGLALGGSLDNAIVVDDDRVLNADGLRYRDEFAKHKALDAIGDLYLIGHPILGAYHARKSGHHMNNLLVRAVLDNPDSYEIATFTQRRNAPLFSLDWG</sequence>
<dbReference type="RefSeq" id="WP_125095667.1">
    <property type="nucleotide sequence ID" value="NZ_RRUE01000002.1"/>
</dbReference>
<comment type="cofactor">
    <cofactor evidence="1 12">
        <name>Zn(2+)</name>
        <dbReference type="ChEBI" id="CHEBI:29105"/>
    </cofactor>
</comment>
<dbReference type="OrthoDB" id="9802746at2"/>
<dbReference type="GO" id="GO:0103117">
    <property type="term" value="F:UDP-3-O-acyl-N-acetylglucosamine deacetylase activity"/>
    <property type="evidence" value="ECO:0007669"/>
    <property type="project" value="UniProtKB-UniRule"/>
</dbReference>
<evidence type="ECO:0000256" key="5">
    <source>
        <dbReference type="ARBA" id="ARBA00022516"/>
    </source>
</evidence>
<evidence type="ECO:0000256" key="6">
    <source>
        <dbReference type="ARBA" id="ARBA00022556"/>
    </source>
</evidence>
<comment type="function">
    <text evidence="2 12">Catalyzes the hydrolysis of UDP-3-O-myristoyl-N-acetylglucosamine to form UDP-3-O-myristoylglucosamine and acetate, the committed step in lipid A biosynthesis.</text>
</comment>
<dbReference type="Gene3D" id="3.30.230.20">
    <property type="entry name" value="lpxc deacetylase, domain 1"/>
    <property type="match status" value="1"/>
</dbReference>
<evidence type="ECO:0000256" key="4">
    <source>
        <dbReference type="ARBA" id="ARBA00012745"/>
    </source>
</evidence>
<dbReference type="SUPFAM" id="SSF54211">
    <property type="entry name" value="Ribosomal protein S5 domain 2-like"/>
    <property type="match status" value="2"/>
</dbReference>
<dbReference type="UniPathway" id="UPA00359">
    <property type="reaction ID" value="UER00478"/>
</dbReference>
<keyword evidence="7 12" id="KW-0479">Metal-binding</keyword>
<name>A0A426FLM6_9BURK</name>
<evidence type="ECO:0000256" key="8">
    <source>
        <dbReference type="ARBA" id="ARBA00022801"/>
    </source>
</evidence>
<feature type="binding site" evidence="12">
    <location>
        <position position="243"/>
    </location>
    <ligand>
        <name>Zn(2+)</name>
        <dbReference type="ChEBI" id="CHEBI:29105"/>
    </ligand>
</feature>
<gene>
    <name evidence="12" type="primary">lpxC</name>
    <name evidence="13" type="ORF">EHV23_08300</name>
</gene>
<comment type="similarity">
    <text evidence="12">Belongs to the LpxC family.</text>
</comment>
<evidence type="ECO:0000256" key="1">
    <source>
        <dbReference type="ARBA" id="ARBA00001947"/>
    </source>
</evidence>
<dbReference type="EC" id="3.5.1.108" evidence="4 12"/>
<dbReference type="InterPro" id="IPR015870">
    <property type="entry name" value="UDP-acyl_N-AcGlcN_deAcase_N"/>
</dbReference>
<dbReference type="EMBL" id="RRUE01000002">
    <property type="protein sequence ID" value="RRN43455.1"/>
    <property type="molecule type" value="Genomic_DNA"/>
</dbReference>
<dbReference type="Proteomes" id="UP000270261">
    <property type="component" value="Unassembled WGS sequence"/>
</dbReference>
<dbReference type="Pfam" id="PF03331">
    <property type="entry name" value="LpxC"/>
    <property type="match status" value="1"/>
</dbReference>
<keyword evidence="14" id="KW-1185">Reference proteome</keyword>
<dbReference type="GO" id="GO:0016020">
    <property type="term" value="C:membrane"/>
    <property type="evidence" value="ECO:0007669"/>
    <property type="project" value="GOC"/>
</dbReference>
<keyword evidence="10 12" id="KW-0443">Lipid metabolism</keyword>
<reference evidence="13 14" key="1">
    <citation type="submission" date="2018-11" db="EMBL/GenBank/DDBJ databases">
        <title>Genome sequencing of Lautropia sp. KCOM 2505 (= ChDC F240).</title>
        <authorList>
            <person name="Kook J.-K."/>
            <person name="Park S.-N."/>
            <person name="Lim Y.K."/>
        </authorList>
    </citation>
    <scope>NUCLEOTIDE SEQUENCE [LARGE SCALE GENOMIC DNA]</scope>
    <source>
        <strain evidence="13 14">KCOM 2505</strain>
    </source>
</reference>
<dbReference type="HAMAP" id="MF_00388">
    <property type="entry name" value="LpxC"/>
    <property type="match status" value="1"/>
</dbReference>
<feature type="active site" description="Proton donor" evidence="12">
    <location>
        <position position="270"/>
    </location>
</feature>
<feature type="binding site" evidence="12">
    <location>
        <position position="247"/>
    </location>
    <ligand>
        <name>Zn(2+)</name>
        <dbReference type="ChEBI" id="CHEBI:29105"/>
    </ligand>
</feature>
<keyword evidence="6 12" id="KW-0441">Lipid A biosynthesis</keyword>
<dbReference type="InterPro" id="IPR004463">
    <property type="entry name" value="UDP-acyl_GlcNac_deAcase"/>
</dbReference>
<keyword evidence="8 12" id="KW-0378">Hydrolase</keyword>
<dbReference type="Gene3D" id="3.30.1700.10">
    <property type="entry name" value="lpxc deacetylase, domain 2"/>
    <property type="match status" value="1"/>
</dbReference>
<keyword evidence="5 12" id="KW-0444">Lipid biosynthesis</keyword>
<comment type="pathway">
    <text evidence="3 12">Glycolipid biosynthesis; lipid IV(A) biosynthesis; lipid IV(A) from (3R)-3-hydroxytetradecanoyl-[acyl-carrier-protein] and UDP-N-acetyl-alpha-D-glucosamine: step 2/6.</text>
</comment>
<dbReference type="GO" id="GO:0009245">
    <property type="term" value="P:lipid A biosynthetic process"/>
    <property type="evidence" value="ECO:0007669"/>
    <property type="project" value="UniProtKB-UniRule"/>
</dbReference>
<organism evidence="13 14">
    <name type="scientific">Lautropia dentalis</name>
    <dbReference type="NCBI Taxonomy" id="2490857"/>
    <lineage>
        <taxon>Bacteria</taxon>
        <taxon>Pseudomonadati</taxon>
        <taxon>Pseudomonadota</taxon>
        <taxon>Betaproteobacteria</taxon>
        <taxon>Burkholderiales</taxon>
        <taxon>Burkholderiaceae</taxon>
        <taxon>Lautropia</taxon>
    </lineage>
</organism>
<comment type="caution">
    <text evidence="13">The sequence shown here is derived from an EMBL/GenBank/DDBJ whole genome shotgun (WGS) entry which is preliminary data.</text>
</comment>
<feature type="binding site" evidence="12">
    <location>
        <position position="84"/>
    </location>
    <ligand>
        <name>Zn(2+)</name>
        <dbReference type="ChEBI" id="CHEBI:29105"/>
    </ligand>
</feature>
<dbReference type="GO" id="GO:0046872">
    <property type="term" value="F:metal ion binding"/>
    <property type="evidence" value="ECO:0007669"/>
    <property type="project" value="UniProtKB-KW"/>
</dbReference>
<dbReference type="NCBIfam" id="TIGR00325">
    <property type="entry name" value="lpxC"/>
    <property type="match status" value="1"/>
</dbReference>
<evidence type="ECO:0000313" key="13">
    <source>
        <dbReference type="EMBL" id="RRN43455.1"/>
    </source>
</evidence>
<evidence type="ECO:0000256" key="3">
    <source>
        <dbReference type="ARBA" id="ARBA00005002"/>
    </source>
</evidence>
<dbReference type="InterPro" id="IPR020568">
    <property type="entry name" value="Ribosomal_Su5_D2-typ_SF"/>
</dbReference>
<evidence type="ECO:0000256" key="12">
    <source>
        <dbReference type="HAMAP-Rule" id="MF_00388"/>
    </source>
</evidence>